<dbReference type="EMBL" id="SNRW01020594">
    <property type="protein sequence ID" value="KAA6365308.1"/>
    <property type="molecule type" value="Genomic_DNA"/>
</dbReference>
<gene>
    <name evidence="2" type="ORF">EZS28_039165</name>
</gene>
<name>A0A5J4U4R0_9EUKA</name>
<dbReference type="GO" id="GO:0004725">
    <property type="term" value="F:protein tyrosine phosphatase activity"/>
    <property type="evidence" value="ECO:0007669"/>
    <property type="project" value="TreeGrafter"/>
</dbReference>
<feature type="domain" description="Rhodanese" evidence="1">
    <location>
        <begin position="19"/>
        <end position="122"/>
    </location>
</feature>
<dbReference type="Proteomes" id="UP000324800">
    <property type="component" value="Unassembled WGS sequence"/>
</dbReference>
<dbReference type="Gene3D" id="3.40.250.10">
    <property type="entry name" value="Rhodanese-like domain"/>
    <property type="match status" value="1"/>
</dbReference>
<dbReference type="Pfam" id="PF00581">
    <property type="entry name" value="Rhodanese"/>
    <property type="match status" value="1"/>
</dbReference>
<protein>
    <recommendedName>
        <fullName evidence="1">Rhodanese domain-containing protein</fullName>
    </recommendedName>
</protein>
<reference evidence="2 3" key="1">
    <citation type="submission" date="2019-03" db="EMBL/GenBank/DDBJ databases">
        <title>Single cell metagenomics reveals metabolic interactions within the superorganism composed of flagellate Streblomastix strix and complex community of Bacteroidetes bacteria on its surface.</title>
        <authorList>
            <person name="Treitli S.C."/>
            <person name="Kolisko M."/>
            <person name="Husnik F."/>
            <person name="Keeling P."/>
            <person name="Hampl V."/>
        </authorList>
    </citation>
    <scope>NUCLEOTIDE SEQUENCE [LARGE SCALE GENOMIC DNA]</scope>
    <source>
        <strain evidence="2">ST1C</strain>
    </source>
</reference>
<dbReference type="InterPro" id="IPR036873">
    <property type="entry name" value="Rhodanese-like_dom_sf"/>
</dbReference>
<evidence type="ECO:0000313" key="2">
    <source>
        <dbReference type="EMBL" id="KAA6365308.1"/>
    </source>
</evidence>
<dbReference type="AlphaFoldDB" id="A0A5J4U4R0"/>
<dbReference type="GO" id="GO:0005634">
    <property type="term" value="C:nucleus"/>
    <property type="evidence" value="ECO:0007669"/>
    <property type="project" value="TreeGrafter"/>
</dbReference>
<evidence type="ECO:0000259" key="1">
    <source>
        <dbReference type="PROSITE" id="PS50206"/>
    </source>
</evidence>
<dbReference type="PROSITE" id="PS50206">
    <property type="entry name" value="RHODANESE_3"/>
    <property type="match status" value="1"/>
</dbReference>
<dbReference type="PANTHER" id="PTHR10828">
    <property type="entry name" value="M-PHASE INDUCER PHOSPHATASE DUAL SPECIFICITY PHOSPHATASE CDC25"/>
    <property type="match status" value="1"/>
</dbReference>
<comment type="caution">
    <text evidence="2">The sequence shown here is derived from an EMBL/GenBank/DDBJ whole genome shotgun (WGS) entry which is preliminary data.</text>
</comment>
<accession>A0A5J4U4R0</accession>
<evidence type="ECO:0000313" key="3">
    <source>
        <dbReference type="Proteomes" id="UP000324800"/>
    </source>
</evidence>
<sequence>MANCLWIEPEQLADWMKNSPNETIIIDVRDIDYQVRKIPGSKHIEYSEFPSQIEQLISDLQKLRPKPKRIVFHCMFCKQRGPSAAEYFYQKSQDASPNLNLDVCILNGGFNKWKIRFFKDENMFETIP</sequence>
<dbReference type="SMART" id="SM00450">
    <property type="entry name" value="RHOD"/>
    <property type="match status" value="1"/>
</dbReference>
<proteinExistence type="predicted"/>
<dbReference type="GO" id="GO:0005737">
    <property type="term" value="C:cytoplasm"/>
    <property type="evidence" value="ECO:0007669"/>
    <property type="project" value="TreeGrafter"/>
</dbReference>
<dbReference type="InterPro" id="IPR001763">
    <property type="entry name" value="Rhodanese-like_dom"/>
</dbReference>
<dbReference type="OrthoDB" id="102559at2759"/>
<dbReference type="PANTHER" id="PTHR10828:SF38">
    <property type="entry name" value="ARSENICAL-RESISTANCE PROTEIN 2-RELATED"/>
    <property type="match status" value="1"/>
</dbReference>
<dbReference type="SUPFAM" id="SSF52821">
    <property type="entry name" value="Rhodanese/Cell cycle control phosphatase"/>
    <property type="match status" value="1"/>
</dbReference>
<organism evidence="2 3">
    <name type="scientific">Streblomastix strix</name>
    <dbReference type="NCBI Taxonomy" id="222440"/>
    <lineage>
        <taxon>Eukaryota</taxon>
        <taxon>Metamonada</taxon>
        <taxon>Preaxostyla</taxon>
        <taxon>Oxymonadida</taxon>
        <taxon>Streblomastigidae</taxon>
        <taxon>Streblomastix</taxon>
    </lineage>
</organism>